<dbReference type="EMBL" id="VFML01000001">
    <property type="protein sequence ID" value="TQJ03715.1"/>
    <property type="molecule type" value="Genomic_DNA"/>
</dbReference>
<dbReference type="OrthoDB" id="5194370at2"/>
<keyword evidence="2" id="KW-1133">Transmembrane helix</keyword>
<feature type="transmembrane region" description="Helical" evidence="2">
    <location>
        <begin position="757"/>
        <end position="777"/>
    </location>
</feature>
<evidence type="ECO:0000256" key="1">
    <source>
        <dbReference type="SAM" id="MobiDB-lite"/>
    </source>
</evidence>
<feature type="transmembrane region" description="Helical" evidence="2">
    <location>
        <begin position="679"/>
        <end position="698"/>
    </location>
</feature>
<evidence type="ECO:0000313" key="4">
    <source>
        <dbReference type="Proteomes" id="UP000320876"/>
    </source>
</evidence>
<gene>
    <name evidence="3" type="ORF">FB471_3482</name>
</gene>
<evidence type="ECO:0000256" key="2">
    <source>
        <dbReference type="SAM" id="Phobius"/>
    </source>
</evidence>
<feature type="region of interest" description="Disordered" evidence="1">
    <location>
        <begin position="1"/>
        <end position="40"/>
    </location>
</feature>
<dbReference type="AlphaFoldDB" id="A0A542DLA2"/>
<evidence type="ECO:0000313" key="3">
    <source>
        <dbReference type="EMBL" id="TQJ03715.1"/>
    </source>
</evidence>
<organism evidence="3 4">
    <name type="scientific">Amycolatopsis cihanbeyliensis</name>
    <dbReference type="NCBI Taxonomy" id="1128664"/>
    <lineage>
        <taxon>Bacteria</taxon>
        <taxon>Bacillati</taxon>
        <taxon>Actinomycetota</taxon>
        <taxon>Actinomycetes</taxon>
        <taxon>Pseudonocardiales</taxon>
        <taxon>Pseudonocardiaceae</taxon>
        <taxon>Amycolatopsis</taxon>
    </lineage>
</organism>
<proteinExistence type="predicted"/>
<accession>A0A542DLA2</accession>
<evidence type="ECO:0008006" key="5">
    <source>
        <dbReference type="Google" id="ProtNLM"/>
    </source>
</evidence>
<keyword evidence="2" id="KW-0812">Transmembrane</keyword>
<reference evidence="3 4" key="1">
    <citation type="submission" date="2019-06" db="EMBL/GenBank/DDBJ databases">
        <title>Sequencing the genomes of 1000 actinobacteria strains.</title>
        <authorList>
            <person name="Klenk H.-P."/>
        </authorList>
    </citation>
    <scope>NUCLEOTIDE SEQUENCE [LARGE SCALE GENOMIC DNA]</scope>
    <source>
        <strain evidence="3 4">DSM 45679</strain>
    </source>
</reference>
<dbReference type="Proteomes" id="UP000320876">
    <property type="component" value="Unassembled WGS sequence"/>
</dbReference>
<sequence>MPTFRRGTKDQGEPAEEDTPADDTRPDFDPFDPNPDPSYEVKAEDLLKPLREPGSGGLLRWRRQATNAPIVQVENAYITGKLDLRAAELEYLFRFERCRFEQPPDVREASLLGLVFRKCWLPGLKARNLRSRNDVRLIRSKVQVDSGGRVDGETTVRRGGDRERGVPDAAVNLTDAVIEGSLVLTRTEINYARGKAIQADRLAITGALLAYRLEAGGEVRIPGMRAGGNVNFSGATLNNPDGIALNGNGLEISGSLLCEADAYGASGRRRFSANGVLYLPSAKVASDIVLRGARLTVNQTGPIVVSAWKTGDPYVDPRPALNADRLQVDGNVELSDGLHATGTIRMVNAHIGGTLRLAGARIKVLRGQAEPYYDRALHLDGSEINGDVEATGLSVEGQLRLADVTIRGNVLAWNAKFLHADRDVFSARRTQVSGNFHLTDAKVAGTLRMQGMHVGGNIDLYGTQLSRPQVRASSSFSVDLRTSRVDRNLVLTAHRGRAFRADGGVNMDGATVHRKVDLTGAELHSSGQHTIALDISDVQADEFLLLPGLPPEGKVLLRRAHCGTLGDEPGLWQATGGVELEDFQYDALTEPISLEDDGAVERRIELLRAAMGGYRPGPYDQLAKMLRASGNEEHADTVLLRKQEYRYDALRSGASVLGPGIRVWSWLQRWMVGYGYKPVRALVWLLLLLVIGSVYFQWLSGTCTDSELLLIDGKRCAINADDSGLVWSSALYTVDLLVPIVDFGNKNRWHMDGLDRWMGVGLTGMGWVLATTLAAGMTRMLRRNGG</sequence>
<dbReference type="RefSeq" id="WP_141999490.1">
    <property type="nucleotide sequence ID" value="NZ_VFML01000001.1"/>
</dbReference>
<protein>
    <recommendedName>
        <fullName evidence="5">Oxidoreductase</fullName>
    </recommendedName>
</protein>
<keyword evidence="4" id="KW-1185">Reference proteome</keyword>
<name>A0A542DLA2_AMYCI</name>
<keyword evidence="2" id="KW-0472">Membrane</keyword>
<comment type="caution">
    <text evidence="3">The sequence shown here is derived from an EMBL/GenBank/DDBJ whole genome shotgun (WGS) entry which is preliminary data.</text>
</comment>